<dbReference type="EMBL" id="JAIZAY010000001">
    <property type="protein sequence ID" value="KAJ8050843.1"/>
    <property type="molecule type" value="Genomic_DNA"/>
</dbReference>
<feature type="region of interest" description="Disordered" evidence="1">
    <location>
        <begin position="292"/>
        <end position="320"/>
    </location>
</feature>
<feature type="compositionally biased region" description="Basic and acidic residues" evidence="1">
    <location>
        <begin position="176"/>
        <end position="191"/>
    </location>
</feature>
<evidence type="ECO:0000313" key="3">
    <source>
        <dbReference type="EMBL" id="KAJ8050843.1"/>
    </source>
</evidence>
<gene>
    <name evidence="3" type="ORF">HOLleu_04200</name>
</gene>
<accession>A0A9Q1CTR8</accession>
<feature type="region of interest" description="Disordered" evidence="1">
    <location>
        <begin position="145"/>
        <end position="256"/>
    </location>
</feature>
<evidence type="ECO:0000313" key="4">
    <source>
        <dbReference type="Proteomes" id="UP001152320"/>
    </source>
</evidence>
<feature type="domain" description="Nucleoplasmin-like" evidence="2">
    <location>
        <begin position="2"/>
        <end position="95"/>
    </location>
</feature>
<proteinExistence type="predicted"/>
<evidence type="ECO:0000256" key="1">
    <source>
        <dbReference type="SAM" id="MobiDB-lite"/>
    </source>
</evidence>
<dbReference type="Gene3D" id="2.60.120.340">
    <property type="entry name" value="Nucleoplasmin core domain"/>
    <property type="match status" value="1"/>
</dbReference>
<dbReference type="Proteomes" id="UP001152320">
    <property type="component" value="Chromosome 1"/>
</dbReference>
<dbReference type="InterPro" id="IPR041232">
    <property type="entry name" value="NPL"/>
</dbReference>
<organism evidence="3 4">
    <name type="scientific">Holothuria leucospilota</name>
    <name type="common">Black long sea cucumber</name>
    <name type="synonym">Mertensiothuria leucospilota</name>
    <dbReference type="NCBI Taxonomy" id="206669"/>
    <lineage>
        <taxon>Eukaryota</taxon>
        <taxon>Metazoa</taxon>
        <taxon>Echinodermata</taxon>
        <taxon>Eleutherozoa</taxon>
        <taxon>Echinozoa</taxon>
        <taxon>Holothuroidea</taxon>
        <taxon>Aspidochirotacea</taxon>
        <taxon>Aspidochirotida</taxon>
        <taxon>Holothuriidae</taxon>
        <taxon>Holothuria</taxon>
    </lineage>
</organism>
<reference evidence="3" key="1">
    <citation type="submission" date="2021-10" db="EMBL/GenBank/DDBJ databases">
        <title>Tropical sea cucumber genome reveals ecological adaptation and Cuvierian tubules defense mechanism.</title>
        <authorList>
            <person name="Chen T."/>
        </authorList>
    </citation>
    <scope>NUCLEOTIDE SEQUENCE</scope>
    <source>
        <strain evidence="3">Nanhai2018</strain>
        <tissue evidence="3">Muscle</tissue>
    </source>
</reference>
<feature type="compositionally biased region" description="Basic and acidic residues" evidence="1">
    <location>
        <begin position="226"/>
        <end position="244"/>
    </location>
</feature>
<feature type="compositionally biased region" description="Basic and acidic residues" evidence="1">
    <location>
        <begin position="292"/>
        <end position="311"/>
    </location>
</feature>
<evidence type="ECO:0000259" key="2">
    <source>
        <dbReference type="Pfam" id="PF17800"/>
    </source>
</evidence>
<protein>
    <submittedName>
        <fullName evidence="3">FK506-binding protein 4</fullName>
    </submittedName>
</protein>
<dbReference type="Pfam" id="PF17800">
    <property type="entry name" value="NPL"/>
    <property type="match status" value="1"/>
</dbReference>
<feature type="compositionally biased region" description="Polar residues" evidence="1">
    <location>
        <begin position="201"/>
        <end position="211"/>
    </location>
</feature>
<name>A0A9Q1CTR8_HOLLE</name>
<dbReference type="AlphaFoldDB" id="A0A9Q1CTR8"/>
<comment type="caution">
    <text evidence="3">The sequence shown here is derived from an EMBL/GenBank/DDBJ whole genome shotgun (WGS) entry which is preliminary data.</text>
</comment>
<keyword evidence="4" id="KW-1185">Reference proteome</keyword>
<sequence>MIWGMTLHPGQELTRKVFGEEHLTLASLECRISKYQGKSRPSACLLLKTNMREHVICSLEKGVANQQCLDLIFEEGEKITFAAEGTGIIYLTGYTTKQEEGQNEMLEDQSDGIFLREKEDEEKDNDNNDKMPDNQEDGEILIKLEHDSEDGMQDSDQGGEEKDKEPPTSGNAGSGHDGDMSDHDHCGPVKDDDVDGGIGSSRCNDQGSTSDHGGDRGSDDNTGYHGDNKDNSGDDRDFHGDSIHDNSIQGDGNSCDHVDYREVHLSVAGVPGDGESMYDRDDDKIMDNLDKENQDAHDDEGKVGVSKDRKGSVNHQDGEEDEIIDRLCQEQQEWSVNLASQGIKGGVPRIPGASFEKENWDSASKFDNLKRFNKPVRKSKTGCKKRCIDFNYDRCKCCRKTLSEKRLHQTLRVKCIADPKRELHRKKHSSVSLRCSHFGKAVDYKCRNDNHKMFPLGVK</sequence>